<protein>
    <submittedName>
        <fullName evidence="8">EAL domain-containing protein (Putative c-di-GMP-specific phosphodiesterase class I)</fullName>
    </submittedName>
</protein>
<dbReference type="AlphaFoldDB" id="A0A3D9IFZ1"/>
<evidence type="ECO:0000313" key="8">
    <source>
        <dbReference type="EMBL" id="RED60630.1"/>
    </source>
</evidence>
<feature type="transmembrane region" description="Helical" evidence="6">
    <location>
        <begin position="99"/>
        <end position="122"/>
    </location>
</feature>
<comment type="subcellular location">
    <subcellularLocation>
        <location evidence="1">Cell membrane</location>
        <topology evidence="1">Multi-pass membrane protein</topology>
    </subcellularLocation>
</comment>
<feature type="transmembrane region" description="Helical" evidence="6">
    <location>
        <begin position="6"/>
        <end position="27"/>
    </location>
</feature>
<dbReference type="GO" id="GO:0000155">
    <property type="term" value="F:phosphorelay sensor kinase activity"/>
    <property type="evidence" value="ECO:0007669"/>
    <property type="project" value="InterPro"/>
</dbReference>
<dbReference type="SUPFAM" id="SSF55073">
    <property type="entry name" value="Nucleotide cyclase"/>
    <property type="match status" value="1"/>
</dbReference>
<dbReference type="InterPro" id="IPR011620">
    <property type="entry name" value="Sig_transdc_His_kinase_LytS_TM"/>
</dbReference>
<dbReference type="GO" id="GO:0071555">
    <property type="term" value="P:cell wall organization"/>
    <property type="evidence" value="ECO:0007669"/>
    <property type="project" value="InterPro"/>
</dbReference>
<dbReference type="Proteomes" id="UP000256977">
    <property type="component" value="Unassembled WGS sequence"/>
</dbReference>
<feature type="transmembrane region" description="Helical" evidence="6">
    <location>
        <begin position="68"/>
        <end position="87"/>
    </location>
</feature>
<dbReference type="InterPro" id="IPR035919">
    <property type="entry name" value="EAL_sf"/>
</dbReference>
<dbReference type="InterPro" id="IPR043128">
    <property type="entry name" value="Rev_trsase/Diguanyl_cyclase"/>
</dbReference>
<dbReference type="SUPFAM" id="SSF141868">
    <property type="entry name" value="EAL domain-like"/>
    <property type="match status" value="1"/>
</dbReference>
<evidence type="ECO:0000259" key="7">
    <source>
        <dbReference type="PROSITE" id="PS50883"/>
    </source>
</evidence>
<evidence type="ECO:0000256" key="2">
    <source>
        <dbReference type="ARBA" id="ARBA00022475"/>
    </source>
</evidence>
<sequence>MNWLSLIDLMQHMAVVILFLVIGYRLVPAGIYRRIALRNGIYGLLFGAAGISTMLFPLHEQAGTLAPMYFIVAGLAAWLGGPLSALVSDAGMIGVRIVIGGAGLETGIATILLATAIGLAFWRYRPQDRNRRLYFIHPVLFGVLVSIMGFGVAAVILPEEVRSSWLQRYTPSMFLLFPVFSVLVHYFISSEWTRKRRNGIEDMNKVMSPKLFREQLSGWIQARTPFCLALLDIDGETVQRLNRELSRTHLRHQVVQRLQIWLSSHSAACWLEGEQLLIAMTGSPTRKLPYVPPGTWDELQTLLSSPYWINKRLYHLTPRIAVTTCAEEDIAVDELLQRIYAALQHATASGLQQAVHDHDWLTLQIRRRTMIEVHIRTALQHKQLYLLYQPQYEVRSGRLRGFEALLRWQHPELGSVEPEEFIPIADQTGALLPIGAWVIRQACMTVAQAIPAPSSMTISVNLSASQLLDPELAAIVEQALADTGIEPHRLEFEIAEQALSGLLEQAELPMKRLQALGVRLTIDDYKMEADTLIHWRKLPIQSVKIDNTLLQEKLASSNEELSDSLFEAIKQLQCDIVAMRLETYEQLAFYKKNDCQFAQGNLLGRPMDSDRLQALVVAAQSVDASSEAEPFSHS</sequence>
<feature type="transmembrane region" description="Helical" evidence="6">
    <location>
        <begin position="39"/>
        <end position="56"/>
    </location>
</feature>
<keyword evidence="9" id="KW-1185">Reference proteome</keyword>
<gene>
    <name evidence="8" type="ORF">DFP98_12943</name>
</gene>
<evidence type="ECO:0000313" key="9">
    <source>
        <dbReference type="Proteomes" id="UP000256977"/>
    </source>
</evidence>
<dbReference type="GO" id="GO:0005886">
    <property type="term" value="C:plasma membrane"/>
    <property type="evidence" value="ECO:0007669"/>
    <property type="project" value="UniProtKB-SubCell"/>
</dbReference>
<dbReference type="SMART" id="SM00052">
    <property type="entry name" value="EAL"/>
    <property type="match status" value="1"/>
</dbReference>
<dbReference type="Pfam" id="PF00563">
    <property type="entry name" value="EAL"/>
    <property type="match status" value="1"/>
</dbReference>
<dbReference type="GO" id="GO:0071111">
    <property type="term" value="F:cyclic-guanylate-specific phosphodiesterase activity"/>
    <property type="evidence" value="ECO:0007669"/>
    <property type="project" value="InterPro"/>
</dbReference>
<keyword evidence="2" id="KW-1003">Cell membrane</keyword>
<organism evidence="8 9">
    <name type="scientific">Cohnella phaseoli</name>
    <dbReference type="NCBI Taxonomy" id="456490"/>
    <lineage>
        <taxon>Bacteria</taxon>
        <taxon>Bacillati</taxon>
        <taxon>Bacillota</taxon>
        <taxon>Bacilli</taxon>
        <taxon>Bacillales</taxon>
        <taxon>Paenibacillaceae</taxon>
        <taxon>Cohnella</taxon>
    </lineage>
</organism>
<dbReference type="PANTHER" id="PTHR33121:SF71">
    <property type="entry name" value="OXYGEN SENSOR PROTEIN DOSP"/>
    <property type="match status" value="1"/>
</dbReference>
<dbReference type="RefSeq" id="WP_116064072.1">
    <property type="nucleotide sequence ID" value="NZ_QRDZ01000029.1"/>
</dbReference>
<dbReference type="EMBL" id="QRDZ01000029">
    <property type="protein sequence ID" value="RED60630.1"/>
    <property type="molecule type" value="Genomic_DNA"/>
</dbReference>
<evidence type="ECO:0000256" key="3">
    <source>
        <dbReference type="ARBA" id="ARBA00022692"/>
    </source>
</evidence>
<evidence type="ECO:0000256" key="1">
    <source>
        <dbReference type="ARBA" id="ARBA00004651"/>
    </source>
</evidence>
<dbReference type="InterPro" id="IPR050706">
    <property type="entry name" value="Cyclic-di-GMP_PDE-like"/>
</dbReference>
<dbReference type="Pfam" id="PF07694">
    <property type="entry name" value="5TM-5TMR_LYT"/>
    <property type="match status" value="1"/>
</dbReference>
<dbReference type="CDD" id="cd01948">
    <property type="entry name" value="EAL"/>
    <property type="match status" value="1"/>
</dbReference>
<keyword evidence="4 6" id="KW-1133">Transmembrane helix</keyword>
<reference evidence="8 9" key="1">
    <citation type="submission" date="2018-07" db="EMBL/GenBank/DDBJ databases">
        <title>Genomic Encyclopedia of Type Strains, Phase III (KMG-III): the genomes of soil and plant-associated and newly described type strains.</title>
        <authorList>
            <person name="Whitman W."/>
        </authorList>
    </citation>
    <scope>NUCLEOTIDE SEQUENCE [LARGE SCALE GENOMIC DNA]</scope>
    <source>
        <strain evidence="8 9">CECT 7287</strain>
    </source>
</reference>
<dbReference type="OrthoDB" id="9759607at2"/>
<accession>A0A3D9IFZ1</accession>
<keyword evidence="5 6" id="KW-0472">Membrane</keyword>
<feature type="transmembrane region" description="Helical" evidence="6">
    <location>
        <begin position="134"/>
        <end position="157"/>
    </location>
</feature>
<name>A0A3D9IFZ1_9BACL</name>
<dbReference type="InterPro" id="IPR029787">
    <property type="entry name" value="Nucleotide_cyclase"/>
</dbReference>
<feature type="domain" description="EAL" evidence="7">
    <location>
        <begin position="368"/>
        <end position="620"/>
    </location>
</feature>
<dbReference type="Gene3D" id="3.20.20.450">
    <property type="entry name" value="EAL domain"/>
    <property type="match status" value="1"/>
</dbReference>
<evidence type="ECO:0000256" key="4">
    <source>
        <dbReference type="ARBA" id="ARBA00022989"/>
    </source>
</evidence>
<dbReference type="Gene3D" id="3.30.70.270">
    <property type="match status" value="1"/>
</dbReference>
<proteinExistence type="predicted"/>
<keyword evidence="3 6" id="KW-0812">Transmembrane</keyword>
<dbReference type="PROSITE" id="PS50883">
    <property type="entry name" value="EAL"/>
    <property type="match status" value="1"/>
</dbReference>
<feature type="transmembrane region" description="Helical" evidence="6">
    <location>
        <begin position="169"/>
        <end position="188"/>
    </location>
</feature>
<evidence type="ECO:0000256" key="5">
    <source>
        <dbReference type="ARBA" id="ARBA00023136"/>
    </source>
</evidence>
<dbReference type="PANTHER" id="PTHR33121">
    <property type="entry name" value="CYCLIC DI-GMP PHOSPHODIESTERASE PDEF"/>
    <property type="match status" value="1"/>
</dbReference>
<evidence type="ECO:0000256" key="6">
    <source>
        <dbReference type="SAM" id="Phobius"/>
    </source>
</evidence>
<dbReference type="InterPro" id="IPR001633">
    <property type="entry name" value="EAL_dom"/>
</dbReference>
<comment type="caution">
    <text evidence="8">The sequence shown here is derived from an EMBL/GenBank/DDBJ whole genome shotgun (WGS) entry which is preliminary data.</text>
</comment>